<dbReference type="PROSITE" id="PS00113">
    <property type="entry name" value="ADENYLATE_KINASE"/>
    <property type="match status" value="1"/>
</dbReference>
<gene>
    <name evidence="6" type="ORF">PYX00_011111</name>
</gene>
<dbReference type="InterPro" id="IPR007862">
    <property type="entry name" value="Adenylate_kinase_lid-dom"/>
</dbReference>
<evidence type="ECO:0000256" key="1">
    <source>
        <dbReference type="ARBA" id="ARBA00022679"/>
    </source>
</evidence>
<keyword evidence="3 4" id="KW-0418">Kinase</keyword>
<dbReference type="InterPro" id="IPR006259">
    <property type="entry name" value="Adenyl_kin_sub"/>
</dbReference>
<comment type="caution">
    <text evidence="6">The sequence shown here is derived from an EMBL/GenBank/DDBJ whole genome shotgun (WGS) entry which is preliminary data.</text>
</comment>
<dbReference type="SUPFAM" id="SSF52540">
    <property type="entry name" value="P-loop containing nucleoside triphosphate hydrolases"/>
    <property type="match status" value="1"/>
</dbReference>
<dbReference type="InterPro" id="IPR033690">
    <property type="entry name" value="Adenylat_kinase_CS"/>
</dbReference>
<dbReference type="GO" id="GO:0005524">
    <property type="term" value="F:ATP binding"/>
    <property type="evidence" value="ECO:0007669"/>
    <property type="project" value="InterPro"/>
</dbReference>
<dbReference type="Pfam" id="PF00406">
    <property type="entry name" value="ADK"/>
    <property type="match status" value="1"/>
</dbReference>
<dbReference type="EMBL" id="JARGDH010000093">
    <property type="protein sequence ID" value="KAL0263812.1"/>
    <property type="molecule type" value="Genomic_DNA"/>
</dbReference>
<accession>A0AAW2H5X6</accession>
<dbReference type="NCBIfam" id="NF001380">
    <property type="entry name" value="PRK00279.1-2"/>
    <property type="match status" value="1"/>
</dbReference>
<evidence type="ECO:0000313" key="6">
    <source>
        <dbReference type="EMBL" id="KAL0263812.1"/>
    </source>
</evidence>
<dbReference type="InterPro" id="IPR000850">
    <property type="entry name" value="Adenylat/UMP-CMP_kin"/>
</dbReference>
<organism evidence="6">
    <name type="scientific">Menopon gallinae</name>
    <name type="common">poultry shaft louse</name>
    <dbReference type="NCBI Taxonomy" id="328185"/>
    <lineage>
        <taxon>Eukaryota</taxon>
        <taxon>Metazoa</taxon>
        <taxon>Ecdysozoa</taxon>
        <taxon>Arthropoda</taxon>
        <taxon>Hexapoda</taxon>
        <taxon>Insecta</taxon>
        <taxon>Pterygota</taxon>
        <taxon>Neoptera</taxon>
        <taxon>Paraneoptera</taxon>
        <taxon>Psocodea</taxon>
        <taxon>Troctomorpha</taxon>
        <taxon>Phthiraptera</taxon>
        <taxon>Amblycera</taxon>
        <taxon>Menoponidae</taxon>
        <taxon>Menopon</taxon>
    </lineage>
</organism>
<evidence type="ECO:0000256" key="2">
    <source>
        <dbReference type="ARBA" id="ARBA00022741"/>
    </source>
</evidence>
<dbReference type="NCBIfam" id="TIGR01351">
    <property type="entry name" value="adk"/>
    <property type="match status" value="1"/>
</dbReference>
<dbReference type="HAMAP" id="MF_00235">
    <property type="entry name" value="Adenylate_kinase_Adk"/>
    <property type="match status" value="1"/>
</dbReference>
<keyword evidence="1 4" id="KW-0808">Transferase</keyword>
<dbReference type="Gene3D" id="3.40.50.300">
    <property type="entry name" value="P-loop containing nucleotide triphosphate hydrolases"/>
    <property type="match status" value="1"/>
</dbReference>
<dbReference type="PANTHER" id="PTHR23359">
    <property type="entry name" value="NUCLEOTIDE KINASE"/>
    <property type="match status" value="1"/>
</dbReference>
<evidence type="ECO:0000256" key="3">
    <source>
        <dbReference type="ARBA" id="ARBA00022777"/>
    </source>
</evidence>
<protein>
    <recommendedName>
        <fullName evidence="5">Adenylate kinase active site lid domain-containing protein</fullName>
    </recommendedName>
</protein>
<evidence type="ECO:0000256" key="4">
    <source>
        <dbReference type="RuleBase" id="RU003330"/>
    </source>
</evidence>
<name>A0AAW2H5X6_9NEOP</name>
<evidence type="ECO:0000259" key="5">
    <source>
        <dbReference type="Pfam" id="PF05191"/>
    </source>
</evidence>
<dbReference type="NCBIfam" id="NF001381">
    <property type="entry name" value="PRK00279.1-3"/>
    <property type="match status" value="1"/>
</dbReference>
<dbReference type="InterPro" id="IPR027417">
    <property type="entry name" value="P-loop_NTPase"/>
</dbReference>
<reference evidence="6" key="1">
    <citation type="journal article" date="2024" name="Gigascience">
        <title>Chromosome-level genome of the poultry shaft louse Menopon gallinae provides insight into the host-switching and adaptive evolution of parasitic lice.</title>
        <authorList>
            <person name="Xu Y."/>
            <person name="Ma L."/>
            <person name="Liu S."/>
            <person name="Liang Y."/>
            <person name="Liu Q."/>
            <person name="He Z."/>
            <person name="Tian L."/>
            <person name="Duan Y."/>
            <person name="Cai W."/>
            <person name="Li H."/>
            <person name="Song F."/>
        </authorList>
    </citation>
    <scope>NUCLEOTIDE SEQUENCE</scope>
    <source>
        <strain evidence="6">Cailab_2023a</strain>
    </source>
</reference>
<dbReference type="PRINTS" id="PR00094">
    <property type="entry name" value="ADENYLTKNASE"/>
</dbReference>
<feature type="domain" description="Adenylate kinase active site lid" evidence="5">
    <location>
        <begin position="122"/>
        <end position="158"/>
    </location>
</feature>
<dbReference type="CDD" id="cd01428">
    <property type="entry name" value="ADK"/>
    <property type="match status" value="1"/>
</dbReference>
<keyword evidence="2" id="KW-0547">Nucleotide-binding</keyword>
<comment type="similarity">
    <text evidence="4">Belongs to the adenylate kinase family.</text>
</comment>
<sequence>MGPPGSGKGSNAKLLQQHINLPHLSTGDIFRQEVNNKTPLGIKIEDTINEGKLISDELTAELIEKRIQQQDCDKGFILDGYPRTVNQAEILDKIFAKLQIKDYIVVDLIVDNNVLIKRILGRYICEKCGAIYNEYFNPPKVKGVCDICGNINFIKRKDDNEETITKRLSIYKNETVPVLQYYQQVGKLFEVDGLLPNEDIVQNILYILNK</sequence>
<dbReference type="Pfam" id="PF05191">
    <property type="entry name" value="ADK_lid"/>
    <property type="match status" value="1"/>
</dbReference>
<proteinExistence type="inferred from homology"/>
<dbReference type="AlphaFoldDB" id="A0AAW2H5X6"/>
<dbReference type="FunFam" id="3.40.50.300:FF:000106">
    <property type="entry name" value="Adenylate kinase mitochondrial"/>
    <property type="match status" value="1"/>
</dbReference>
<dbReference type="GO" id="GO:0004017">
    <property type="term" value="F:AMP kinase activity"/>
    <property type="evidence" value="ECO:0007669"/>
    <property type="project" value="InterPro"/>
</dbReference>